<name>A0A4Y3WZG6_9PSEU</name>
<feature type="region of interest" description="Disordered" evidence="1">
    <location>
        <begin position="1"/>
        <end position="92"/>
    </location>
</feature>
<evidence type="ECO:0000313" key="2">
    <source>
        <dbReference type="EMBL" id="GEC22836.1"/>
    </source>
</evidence>
<protein>
    <submittedName>
        <fullName evidence="2">Uncharacterized protein</fullName>
    </submittedName>
</protein>
<evidence type="ECO:0000313" key="3">
    <source>
        <dbReference type="Proteomes" id="UP000320338"/>
    </source>
</evidence>
<organism evidence="2 3">
    <name type="scientific">Pseudonocardia hydrocarbonoxydans</name>
    <dbReference type="NCBI Taxonomy" id="76726"/>
    <lineage>
        <taxon>Bacteria</taxon>
        <taxon>Bacillati</taxon>
        <taxon>Actinomycetota</taxon>
        <taxon>Actinomycetes</taxon>
        <taxon>Pseudonocardiales</taxon>
        <taxon>Pseudonocardiaceae</taxon>
        <taxon>Pseudonocardia</taxon>
    </lineage>
</organism>
<keyword evidence="3" id="KW-1185">Reference proteome</keyword>
<dbReference type="Proteomes" id="UP000320338">
    <property type="component" value="Unassembled WGS sequence"/>
</dbReference>
<dbReference type="EMBL" id="BJNG01000059">
    <property type="protein sequence ID" value="GEC22836.1"/>
    <property type="molecule type" value="Genomic_DNA"/>
</dbReference>
<sequence length="92" mass="9325">MLRLLVVHDPDNRPAARADVPGERGGRLGQRSYGADERGEPSAPDALGEVGQAGAVGFDDEEDGGASPGGTDAGAVRPGRQFSGNAEPDARA</sequence>
<gene>
    <name evidence="2" type="ORF">PHY01_51190</name>
</gene>
<reference evidence="2 3" key="1">
    <citation type="submission" date="2019-06" db="EMBL/GenBank/DDBJ databases">
        <title>Whole genome shotgun sequence of Pseudonocardia hydrocarbonoxydans NBRC 14498.</title>
        <authorList>
            <person name="Hosoyama A."/>
            <person name="Uohara A."/>
            <person name="Ohji S."/>
            <person name="Ichikawa N."/>
        </authorList>
    </citation>
    <scope>NUCLEOTIDE SEQUENCE [LARGE SCALE GENOMIC DNA]</scope>
    <source>
        <strain evidence="2 3">NBRC 14498</strain>
    </source>
</reference>
<feature type="compositionally biased region" description="Basic and acidic residues" evidence="1">
    <location>
        <begin position="1"/>
        <end position="26"/>
    </location>
</feature>
<accession>A0A4Y3WZG6</accession>
<comment type="caution">
    <text evidence="2">The sequence shown here is derived from an EMBL/GenBank/DDBJ whole genome shotgun (WGS) entry which is preliminary data.</text>
</comment>
<evidence type="ECO:0000256" key="1">
    <source>
        <dbReference type="SAM" id="MobiDB-lite"/>
    </source>
</evidence>
<dbReference type="RefSeq" id="WP_174824162.1">
    <property type="nucleotide sequence ID" value="NZ_BAAARZ010000061.1"/>
</dbReference>
<dbReference type="AlphaFoldDB" id="A0A4Y3WZG6"/>
<proteinExistence type="predicted"/>